<sequence>MCTRQVLIHHQCQHEIGFRVQPCGVPNCFVSYVSDRVFTNKYRCEVPGCAWFGRK</sequence>
<evidence type="ECO:0000313" key="2">
    <source>
        <dbReference type="Proteomes" id="UP001321749"/>
    </source>
</evidence>
<protein>
    <submittedName>
        <fullName evidence="1">Uncharacterized protein</fullName>
    </submittedName>
</protein>
<keyword evidence="2" id="KW-1185">Reference proteome</keyword>
<comment type="caution">
    <text evidence="1">The sequence shown here is derived from an EMBL/GenBank/DDBJ whole genome shotgun (WGS) entry which is preliminary data.</text>
</comment>
<organism evidence="1 2">
    <name type="scientific">Cladorrhinum samala</name>
    <dbReference type="NCBI Taxonomy" id="585594"/>
    <lineage>
        <taxon>Eukaryota</taxon>
        <taxon>Fungi</taxon>
        <taxon>Dikarya</taxon>
        <taxon>Ascomycota</taxon>
        <taxon>Pezizomycotina</taxon>
        <taxon>Sordariomycetes</taxon>
        <taxon>Sordariomycetidae</taxon>
        <taxon>Sordariales</taxon>
        <taxon>Podosporaceae</taxon>
        <taxon>Cladorrhinum</taxon>
    </lineage>
</organism>
<dbReference type="Proteomes" id="UP001321749">
    <property type="component" value="Unassembled WGS sequence"/>
</dbReference>
<name>A0AAV9HPG4_9PEZI</name>
<proteinExistence type="predicted"/>
<evidence type="ECO:0000313" key="1">
    <source>
        <dbReference type="EMBL" id="KAK4461945.1"/>
    </source>
</evidence>
<accession>A0AAV9HPG4</accession>
<reference evidence="1" key="2">
    <citation type="submission" date="2023-06" db="EMBL/GenBank/DDBJ databases">
        <authorList>
            <consortium name="Lawrence Berkeley National Laboratory"/>
            <person name="Mondo S.J."/>
            <person name="Hensen N."/>
            <person name="Bonometti L."/>
            <person name="Westerberg I."/>
            <person name="Brannstrom I.O."/>
            <person name="Guillou S."/>
            <person name="Cros-Aarteil S."/>
            <person name="Calhoun S."/>
            <person name="Haridas S."/>
            <person name="Kuo A."/>
            <person name="Pangilinan J."/>
            <person name="Riley R."/>
            <person name="Labutti K."/>
            <person name="Andreopoulos B."/>
            <person name="Lipzen A."/>
            <person name="Chen C."/>
            <person name="Yanf M."/>
            <person name="Daum C."/>
            <person name="Ng V."/>
            <person name="Clum A."/>
            <person name="Steindorff A."/>
            <person name="Ohm R."/>
            <person name="Martin F."/>
            <person name="Silar P."/>
            <person name="Natvig D."/>
            <person name="Lalanne C."/>
            <person name="Gautier V."/>
            <person name="Ament-Velasquez S.L."/>
            <person name="Kruys A."/>
            <person name="Hutchinson M.I."/>
            <person name="Powell A.J."/>
            <person name="Barry K."/>
            <person name="Miller A.N."/>
            <person name="Grigoriev I.V."/>
            <person name="Debuchy R."/>
            <person name="Gladieux P."/>
            <person name="Thoren M.H."/>
            <person name="Johannesson H."/>
        </authorList>
    </citation>
    <scope>NUCLEOTIDE SEQUENCE</scope>
    <source>
        <strain evidence="1">PSN324</strain>
    </source>
</reference>
<reference evidence="1" key="1">
    <citation type="journal article" date="2023" name="Mol. Phylogenet. Evol.">
        <title>Genome-scale phylogeny and comparative genomics of the fungal order Sordariales.</title>
        <authorList>
            <person name="Hensen N."/>
            <person name="Bonometti L."/>
            <person name="Westerberg I."/>
            <person name="Brannstrom I.O."/>
            <person name="Guillou S."/>
            <person name="Cros-Aarteil S."/>
            <person name="Calhoun S."/>
            <person name="Haridas S."/>
            <person name="Kuo A."/>
            <person name="Mondo S."/>
            <person name="Pangilinan J."/>
            <person name="Riley R."/>
            <person name="LaButti K."/>
            <person name="Andreopoulos B."/>
            <person name="Lipzen A."/>
            <person name="Chen C."/>
            <person name="Yan M."/>
            <person name="Daum C."/>
            <person name="Ng V."/>
            <person name="Clum A."/>
            <person name="Steindorff A."/>
            <person name="Ohm R.A."/>
            <person name="Martin F."/>
            <person name="Silar P."/>
            <person name="Natvig D.O."/>
            <person name="Lalanne C."/>
            <person name="Gautier V."/>
            <person name="Ament-Velasquez S.L."/>
            <person name="Kruys A."/>
            <person name="Hutchinson M.I."/>
            <person name="Powell A.J."/>
            <person name="Barry K."/>
            <person name="Miller A.N."/>
            <person name="Grigoriev I.V."/>
            <person name="Debuchy R."/>
            <person name="Gladieux P."/>
            <person name="Hiltunen Thoren M."/>
            <person name="Johannesson H."/>
        </authorList>
    </citation>
    <scope>NUCLEOTIDE SEQUENCE</scope>
    <source>
        <strain evidence="1">PSN324</strain>
    </source>
</reference>
<dbReference type="EMBL" id="MU864980">
    <property type="protein sequence ID" value="KAK4461945.1"/>
    <property type="molecule type" value="Genomic_DNA"/>
</dbReference>
<dbReference type="AlphaFoldDB" id="A0AAV9HPG4"/>
<gene>
    <name evidence="1" type="ORF">QBC42DRAFT_268857</name>
</gene>